<evidence type="ECO:0000313" key="2">
    <source>
        <dbReference type="Proteomes" id="UP000268727"/>
    </source>
</evidence>
<keyword evidence="2" id="KW-1185">Reference proteome</keyword>
<dbReference type="Proteomes" id="UP000268727">
    <property type="component" value="Unassembled WGS sequence"/>
</dbReference>
<protein>
    <submittedName>
        <fullName evidence="1">Uncharacterized protein</fullName>
    </submittedName>
</protein>
<gene>
    <name evidence="1" type="ORF">EDD40_0042</name>
</gene>
<reference evidence="1 2" key="1">
    <citation type="submission" date="2018-11" db="EMBL/GenBank/DDBJ databases">
        <title>Sequencing the genomes of 1000 actinobacteria strains.</title>
        <authorList>
            <person name="Klenk H.-P."/>
        </authorList>
    </citation>
    <scope>NUCLEOTIDE SEQUENCE [LARGE SCALE GENOMIC DNA]</scope>
    <source>
        <strain evidence="1 2">DSM 44231</strain>
    </source>
</reference>
<dbReference type="AlphaFoldDB" id="A0A3N1GX75"/>
<accession>A0A3N1GX75</accession>
<dbReference type="EMBL" id="RJKM01000001">
    <property type="protein sequence ID" value="ROP34838.1"/>
    <property type="molecule type" value="Genomic_DNA"/>
</dbReference>
<evidence type="ECO:0000313" key="1">
    <source>
        <dbReference type="EMBL" id="ROP34838.1"/>
    </source>
</evidence>
<comment type="caution">
    <text evidence="1">The sequence shown here is derived from an EMBL/GenBank/DDBJ whole genome shotgun (WGS) entry which is preliminary data.</text>
</comment>
<name>A0A3N1GX75_9PSEU</name>
<sequence>MPVAPGLLEMFSVGNGGSWYMDFDVVFGIDSASFSAGVDRLNQDQKTHAALFRGDYRDDHASGTWEVTGQSPEFEFQSPSVDKWQGSIGPDGKHPTGDPPTDNVLTLSIPSLELAVTIDGSALPTVSPAVEFYTRLALADGTASLTPLAVWADQSNLTPAEKSIIDRLILPQVFLQLGTVLSGHAIAPQTADVVGSQVTFTATEALITGTHLVVVATADTGTAQPVPEAWPAQPVFAVINRVFAQHIAQSAADAHKNTVVYDKTDSGGGVSFSAKAVVKSIDKVTIDKSDATSWSASLDVAFDASASMLGNKCALKKSSDSL</sequence>
<organism evidence="1 2">
    <name type="scientific">Saccharothrix texasensis</name>
    <dbReference type="NCBI Taxonomy" id="103734"/>
    <lineage>
        <taxon>Bacteria</taxon>
        <taxon>Bacillati</taxon>
        <taxon>Actinomycetota</taxon>
        <taxon>Actinomycetes</taxon>
        <taxon>Pseudonocardiales</taxon>
        <taxon>Pseudonocardiaceae</taxon>
        <taxon>Saccharothrix</taxon>
    </lineage>
</organism>
<proteinExistence type="predicted"/>